<feature type="non-terminal residue" evidence="1">
    <location>
        <position position="1"/>
    </location>
</feature>
<name>X1B2H7_9ZZZZ</name>
<evidence type="ECO:0000313" key="1">
    <source>
        <dbReference type="EMBL" id="GAG89160.1"/>
    </source>
</evidence>
<organism evidence="1">
    <name type="scientific">marine sediment metagenome</name>
    <dbReference type="NCBI Taxonomy" id="412755"/>
    <lineage>
        <taxon>unclassified sequences</taxon>
        <taxon>metagenomes</taxon>
        <taxon>ecological metagenomes</taxon>
    </lineage>
</organism>
<comment type="caution">
    <text evidence="1">The sequence shown here is derived from an EMBL/GenBank/DDBJ whole genome shotgun (WGS) entry which is preliminary data.</text>
</comment>
<gene>
    <name evidence="1" type="ORF">S01H4_25014</name>
</gene>
<dbReference type="EMBL" id="BART01011846">
    <property type="protein sequence ID" value="GAG89160.1"/>
    <property type="molecule type" value="Genomic_DNA"/>
</dbReference>
<dbReference type="AlphaFoldDB" id="X1B2H7"/>
<reference evidence="1" key="1">
    <citation type="journal article" date="2014" name="Front. Microbiol.">
        <title>High frequency of phylogenetically diverse reductive dehalogenase-homologous genes in deep subseafloor sedimentary metagenomes.</title>
        <authorList>
            <person name="Kawai M."/>
            <person name="Futagami T."/>
            <person name="Toyoda A."/>
            <person name="Takaki Y."/>
            <person name="Nishi S."/>
            <person name="Hori S."/>
            <person name="Arai W."/>
            <person name="Tsubouchi T."/>
            <person name="Morono Y."/>
            <person name="Uchiyama I."/>
            <person name="Ito T."/>
            <person name="Fujiyama A."/>
            <person name="Inagaki F."/>
            <person name="Takami H."/>
        </authorList>
    </citation>
    <scope>NUCLEOTIDE SEQUENCE</scope>
    <source>
        <strain evidence="1">Expedition CK06-06</strain>
    </source>
</reference>
<proteinExistence type="predicted"/>
<accession>X1B2H7</accession>
<sequence>AGKFCVQFIAFNISSESKNILNRWANQCIEWCYNKYEDGKFGDQKYLDEWPEKYNNVHILENEGGGVAPWNIKKYHFEGKSDGIFLTNRRTGKKTKLVFYF</sequence>
<protein>
    <submittedName>
        <fullName evidence="1">Uncharacterized protein</fullName>
    </submittedName>
</protein>